<feature type="chain" id="PRO_5043178852" description="endo-polygalacturonase" evidence="15">
    <location>
        <begin position="32"/>
        <end position="528"/>
    </location>
</feature>
<dbReference type="InterPro" id="IPR011050">
    <property type="entry name" value="Pectin_lyase_fold/virulence"/>
</dbReference>
<evidence type="ECO:0000256" key="13">
    <source>
        <dbReference type="RuleBase" id="RU361169"/>
    </source>
</evidence>
<evidence type="ECO:0000256" key="12">
    <source>
        <dbReference type="PROSITE-ProRule" id="PRU10052"/>
    </source>
</evidence>
<dbReference type="InterPro" id="IPR000743">
    <property type="entry name" value="Glyco_hydro_28"/>
</dbReference>
<evidence type="ECO:0000256" key="9">
    <source>
        <dbReference type="ARBA" id="ARBA00023295"/>
    </source>
</evidence>
<evidence type="ECO:0000256" key="3">
    <source>
        <dbReference type="ARBA" id="ARBA00012736"/>
    </source>
</evidence>
<dbReference type="GO" id="GO:0004650">
    <property type="term" value="F:polygalacturonase activity"/>
    <property type="evidence" value="ECO:0007669"/>
    <property type="project" value="UniProtKB-EC"/>
</dbReference>
<evidence type="ECO:0000256" key="14">
    <source>
        <dbReference type="SAM" id="MobiDB-lite"/>
    </source>
</evidence>
<proteinExistence type="inferred from homology"/>
<keyword evidence="6 15" id="KW-0732">Signal</keyword>
<dbReference type="GeneID" id="123136060"/>
<dbReference type="Gene3D" id="2.160.20.10">
    <property type="entry name" value="Single-stranded right-handed beta-helix, Pectin lyase-like"/>
    <property type="match status" value="1"/>
</dbReference>
<keyword evidence="9 13" id="KW-0326">Glycosidase</keyword>
<feature type="active site" evidence="12">
    <location>
        <position position="346"/>
    </location>
</feature>
<evidence type="ECO:0000256" key="10">
    <source>
        <dbReference type="ARBA" id="ARBA00023316"/>
    </source>
</evidence>
<dbReference type="Gramene" id="TraesPARA_EIv1.0_2025150.1">
    <property type="protein sequence ID" value="TraesPARA_EIv1.0_2025150.1.CDS"/>
    <property type="gene ID" value="TraesPARA_EIv1.0_2025150"/>
</dbReference>
<dbReference type="InterPro" id="IPR012334">
    <property type="entry name" value="Pectin_lyas_fold"/>
</dbReference>
<dbReference type="SUPFAM" id="SSF51126">
    <property type="entry name" value="Pectin lyase-like"/>
    <property type="match status" value="1"/>
</dbReference>
<dbReference type="SMART" id="SM00710">
    <property type="entry name" value="PbH1"/>
    <property type="match status" value="4"/>
</dbReference>
<dbReference type="Pfam" id="PF00295">
    <property type="entry name" value="Glyco_hydro_28"/>
    <property type="match status" value="1"/>
</dbReference>
<evidence type="ECO:0000313" key="17">
    <source>
        <dbReference type="Proteomes" id="UP000019116"/>
    </source>
</evidence>
<dbReference type="SMR" id="A0A3B6PIY2"/>
<evidence type="ECO:0000256" key="4">
    <source>
        <dbReference type="ARBA" id="ARBA00022512"/>
    </source>
</evidence>
<dbReference type="Proteomes" id="UP000019116">
    <property type="component" value="Chromosome 6B"/>
</dbReference>
<dbReference type="GO" id="GO:0071555">
    <property type="term" value="P:cell wall organization"/>
    <property type="evidence" value="ECO:0007669"/>
    <property type="project" value="UniProtKB-KW"/>
</dbReference>
<dbReference type="AlphaFoldDB" id="A0A3B6PIY2"/>
<comment type="similarity">
    <text evidence="2 13">Belongs to the glycosyl hydrolase 28 family.</text>
</comment>
<reference evidence="16" key="2">
    <citation type="submission" date="2018-10" db="UniProtKB">
        <authorList>
            <consortium name="EnsemblPlants"/>
        </authorList>
    </citation>
    <scope>IDENTIFICATION</scope>
</reference>
<keyword evidence="10" id="KW-0961">Cell wall biogenesis/degradation</keyword>
<dbReference type="Gramene" id="TraesKAR6B01G0082730.1">
    <property type="protein sequence ID" value="cds.TraesKAR6B01G0082730.1"/>
    <property type="gene ID" value="TraesKAR6B01G0082730"/>
</dbReference>
<name>A0A3B6PIY2_WHEAT</name>
<keyword evidence="8 13" id="KW-0378">Hydrolase</keyword>
<dbReference type="OrthoDB" id="187139at2759"/>
<evidence type="ECO:0000256" key="2">
    <source>
        <dbReference type="ARBA" id="ARBA00008834"/>
    </source>
</evidence>
<evidence type="ECO:0000256" key="7">
    <source>
        <dbReference type="ARBA" id="ARBA00022737"/>
    </source>
</evidence>
<dbReference type="PANTHER" id="PTHR31375">
    <property type="match status" value="1"/>
</dbReference>
<dbReference type="Gramene" id="TraesCS6B03G0293000.1">
    <property type="protein sequence ID" value="TraesCS6B03G0293000.1.CDS"/>
    <property type="gene ID" value="TraesCS6B03G0293000"/>
</dbReference>
<keyword evidence="4" id="KW-0134">Cell wall</keyword>
<evidence type="ECO:0000313" key="16">
    <source>
        <dbReference type="EnsemblPlants" id="TraesCS6B02G118000.2"/>
    </source>
</evidence>
<dbReference type="EnsemblPlants" id="TraesCS6B02G118000.2">
    <property type="protein sequence ID" value="TraesCS6B02G118000.2"/>
    <property type="gene ID" value="TraesCS6B02G118000"/>
</dbReference>
<evidence type="ECO:0000256" key="8">
    <source>
        <dbReference type="ARBA" id="ARBA00022801"/>
    </source>
</evidence>
<comment type="subcellular location">
    <subcellularLocation>
        <location evidence="1">Secreted</location>
        <location evidence="1">Cell wall</location>
    </subcellularLocation>
</comment>
<feature type="signal peptide" evidence="15">
    <location>
        <begin position="1"/>
        <end position="31"/>
    </location>
</feature>
<comment type="catalytic activity">
    <reaction evidence="11">
        <text>(1,4-alpha-D-galacturonosyl)n+m + H2O = (1,4-alpha-D-galacturonosyl)n + (1,4-alpha-D-galacturonosyl)m.</text>
        <dbReference type="EC" id="3.2.1.15"/>
    </reaction>
</comment>
<evidence type="ECO:0000256" key="11">
    <source>
        <dbReference type="ARBA" id="ARBA00034074"/>
    </source>
</evidence>
<gene>
    <name evidence="16" type="primary">LOC123136060</name>
</gene>
<dbReference type="Gramene" id="TraesMAC6B03G03464640.1">
    <property type="protein sequence ID" value="TraesMAC6B03G03464640.1"/>
    <property type="gene ID" value="TraesMAC6B03G03464640"/>
</dbReference>
<feature type="region of interest" description="Disordered" evidence="14">
    <location>
        <begin position="97"/>
        <end position="121"/>
    </location>
</feature>
<dbReference type="KEGG" id="taes:123136060"/>
<dbReference type="OMA" id="CRNVVNV"/>
<dbReference type="Gramene" id="TraesJAG6B03G03457120.1">
    <property type="protein sequence ID" value="TraesJAG6B03G03457120.1"/>
    <property type="gene ID" value="TraesJAG6B03G03457120"/>
</dbReference>
<protein>
    <recommendedName>
        <fullName evidence="3">endo-polygalacturonase</fullName>
        <ecNumber evidence="3">3.2.1.15</ecNumber>
    </recommendedName>
</protein>
<evidence type="ECO:0000256" key="1">
    <source>
        <dbReference type="ARBA" id="ARBA00004191"/>
    </source>
</evidence>
<evidence type="ECO:0000256" key="5">
    <source>
        <dbReference type="ARBA" id="ARBA00022525"/>
    </source>
</evidence>
<dbReference type="STRING" id="4565.A0A3B6PIY2"/>
<dbReference type="EC" id="3.2.1.15" evidence="3"/>
<dbReference type="RefSeq" id="XP_044411281.1">
    <property type="nucleotide sequence ID" value="XM_044555346.1"/>
</dbReference>
<accession>A0A3B6PIY2</accession>
<dbReference type="PROSITE" id="PS00502">
    <property type="entry name" value="POLYGALACTURONASE"/>
    <property type="match status" value="1"/>
</dbReference>
<dbReference type="Gramene" id="TraesCS6B02G118000.2">
    <property type="protein sequence ID" value="TraesCS6B02G118000.2"/>
    <property type="gene ID" value="TraesCS6B02G118000"/>
</dbReference>
<evidence type="ECO:0000256" key="15">
    <source>
        <dbReference type="SAM" id="SignalP"/>
    </source>
</evidence>
<dbReference type="Gramene" id="TraesLAC6B03G03420770.1">
    <property type="protein sequence ID" value="TraesLAC6B03G03420770.1"/>
    <property type="gene ID" value="TraesLAC6B03G03420770"/>
</dbReference>
<reference evidence="16" key="1">
    <citation type="submission" date="2018-08" db="EMBL/GenBank/DDBJ databases">
        <authorList>
            <person name="Rossello M."/>
        </authorList>
    </citation>
    <scope>NUCLEOTIDE SEQUENCE [LARGE SCALE GENOMIC DNA]</scope>
    <source>
        <strain evidence="16">cv. Chinese Spring</strain>
    </source>
</reference>
<evidence type="ECO:0000256" key="6">
    <source>
        <dbReference type="ARBA" id="ARBA00022729"/>
    </source>
</evidence>
<organism evidence="16">
    <name type="scientific">Triticum aestivum</name>
    <name type="common">Wheat</name>
    <dbReference type="NCBI Taxonomy" id="4565"/>
    <lineage>
        <taxon>Eukaryota</taxon>
        <taxon>Viridiplantae</taxon>
        <taxon>Streptophyta</taxon>
        <taxon>Embryophyta</taxon>
        <taxon>Tracheophyta</taxon>
        <taxon>Spermatophyta</taxon>
        <taxon>Magnoliopsida</taxon>
        <taxon>Liliopsida</taxon>
        <taxon>Poales</taxon>
        <taxon>Poaceae</taxon>
        <taxon>BOP clade</taxon>
        <taxon>Pooideae</taxon>
        <taxon>Triticodae</taxon>
        <taxon>Triticeae</taxon>
        <taxon>Triticinae</taxon>
        <taxon>Triticum</taxon>
    </lineage>
</organism>
<keyword evidence="7" id="KW-0677">Repeat</keyword>
<dbReference type="InterPro" id="IPR006626">
    <property type="entry name" value="PbH1"/>
</dbReference>
<keyword evidence="17" id="KW-1185">Reference proteome</keyword>
<keyword evidence="5" id="KW-0964">Secreted</keyword>
<dbReference type="FunFam" id="2.160.20.10:FF:000032">
    <property type="entry name" value="Pectin lyase-like superfamily protein"/>
    <property type="match status" value="1"/>
</dbReference>
<sequence>MGRGRRRGMRAVPLFLVLLVLVFMAVARVAAAEGSDVAEGVDVGGGEGEDKAFEKRFLKLWTDGGGGDGEDHLRCYGDDEDDYGDIYDDEKVKEMTEEEEEGEDGIMLGATRCPNPNKKKKKKKRNVVKVDSFGAVGDGCADDTEAFAKAWEKACSLKDAVLVVTAGRRYKVGPSRFMGPCKERLVVLIHGTIVAPEEPSEWNPKSPRLWLLFGGLVGARIQGGGVIDGSGSKWWANSCKVDRSKPCKGAPTAVTIDSCRGVRVRGLTIQNAQQMHLTVSRSRGVRLDGMAIQAPGDSPNTDGIHVAESTAVTITGARIGTGDDCVSISNASFAVKMKGIVCDPGHGISIGSLGQGGSFAAVEGVTLDDARIARAQNGVRIKTWQGGAGYVRNVRFSNVLVEAVDHPIIIDQFYCDSRTPCANQTTNVAVSNVMYRNISGTSTRDEAIKFACSDAVPCSDIVLSNVNLLGDDGAEVQAVCNCAMGLGYDPVRPAVDCLRNNACGSGGGGLKLGAEEPSTTVAPLHTEL</sequence>
<dbReference type="GO" id="GO:0005975">
    <property type="term" value="P:carbohydrate metabolic process"/>
    <property type="evidence" value="ECO:0007669"/>
    <property type="project" value="InterPro"/>
</dbReference>